<comment type="caution">
    <text evidence="1">The sequence shown here is derived from an EMBL/GenBank/DDBJ whole genome shotgun (WGS) entry which is preliminary data.</text>
</comment>
<sequence>MLDRPLICAVLTQPDRIKGFDLPNWQALLSQGYSARLLGRLYSLFTERELFRYVPDELKWHFSSAFELSLSHARDMHIEVEKVEAALRMVGIVPVFLKGVAYDLASDRSGKGRLYADVDIYVPVEQLPSAEHALGLHGWRSEKLSDYDNEYYRRWMHEIPPLVHAERAVTLDVHHSLLPLTCRYAFSAKRLMMESTMGGHRILCNTDRILHAICHLFMESEYDKGLRDLSDLDLLLRQHAETDPLFWTRLLERADDLGVGRLCFYALRYTLMIFNTPIPEDVAEQSQRKWAPNPIVLRLADSLFLRVLTTPPPTDGNLSIRLAHFAMYVRGHWLRMPLRLLIPHLLRKGWMGLSAGLSKQN</sequence>
<dbReference type="InterPro" id="IPR039498">
    <property type="entry name" value="NTP_transf_5"/>
</dbReference>
<gene>
    <name evidence="1" type="ORF">J0A66_18805</name>
</gene>
<name>A0A939DS96_9ALTE</name>
<proteinExistence type="predicted"/>
<evidence type="ECO:0000313" key="1">
    <source>
        <dbReference type="EMBL" id="MBN7827290.1"/>
    </source>
</evidence>
<organism evidence="1 2">
    <name type="scientific">Bowmanella dokdonensis</name>
    <dbReference type="NCBI Taxonomy" id="751969"/>
    <lineage>
        <taxon>Bacteria</taxon>
        <taxon>Pseudomonadati</taxon>
        <taxon>Pseudomonadota</taxon>
        <taxon>Gammaproteobacteria</taxon>
        <taxon>Alteromonadales</taxon>
        <taxon>Alteromonadaceae</taxon>
        <taxon>Bowmanella</taxon>
    </lineage>
</organism>
<reference evidence="1" key="1">
    <citation type="submission" date="2021-03" db="EMBL/GenBank/DDBJ databases">
        <title>novel species isolated from a fishpond in China.</title>
        <authorList>
            <person name="Lu H."/>
            <person name="Cai Z."/>
        </authorList>
    </citation>
    <scope>NUCLEOTIDE SEQUENCE</scope>
    <source>
        <strain evidence="1">JCM 30855</strain>
    </source>
</reference>
<protein>
    <submittedName>
        <fullName evidence="1">Nucleotidyltransferase family protein</fullName>
    </submittedName>
</protein>
<dbReference type="Pfam" id="PF14907">
    <property type="entry name" value="NTP_transf_5"/>
    <property type="match status" value="1"/>
</dbReference>
<dbReference type="Proteomes" id="UP000664654">
    <property type="component" value="Unassembled WGS sequence"/>
</dbReference>
<keyword evidence="2" id="KW-1185">Reference proteome</keyword>
<evidence type="ECO:0000313" key="2">
    <source>
        <dbReference type="Proteomes" id="UP000664654"/>
    </source>
</evidence>
<dbReference type="EMBL" id="JAFKCV010000016">
    <property type="protein sequence ID" value="MBN7827290.1"/>
    <property type="molecule type" value="Genomic_DNA"/>
</dbReference>
<accession>A0A939DS96</accession>
<dbReference type="RefSeq" id="WP_206575402.1">
    <property type="nucleotide sequence ID" value="NZ_JAFKCV010000016.1"/>
</dbReference>
<dbReference type="AlphaFoldDB" id="A0A939DS96"/>